<name>A0ABR7YEA4_9SPHI</name>
<keyword evidence="1" id="KW-0732">Signal</keyword>
<reference evidence="2 3" key="1">
    <citation type="submission" date="2020-08" db="EMBL/GenBank/DDBJ databases">
        <title>Sphingobacterium sp. DN04309 isolated from aquaculture water.</title>
        <authorList>
            <person name="Zhang M."/>
        </authorList>
    </citation>
    <scope>NUCLEOTIDE SEQUENCE [LARGE SCALE GENOMIC DNA]</scope>
    <source>
        <strain evidence="2 3">DN04309</strain>
    </source>
</reference>
<sequence length="163" mass="18183">MKRLFSPFVLFSLLTVINFNLSCVGDNTSSEEVQDSIADTPESKDRISNSILWTYDALGDSMVQKEAPASLSLKGVLDTLNTRYSTANLQLQKHSGDTLFVKIADVSYLQQLGSSGNYGFMAEIVYSLTEIPDVNYVYLDFQEVDHATPGLYSRKDFDNKISQ</sequence>
<protein>
    <recommendedName>
        <fullName evidence="4">GerMN domain-containing protein</fullName>
    </recommendedName>
</protein>
<dbReference type="RefSeq" id="WP_165290575.1">
    <property type="nucleotide sequence ID" value="NZ_JACOIJ010000012.1"/>
</dbReference>
<evidence type="ECO:0000313" key="3">
    <source>
        <dbReference type="Proteomes" id="UP000651271"/>
    </source>
</evidence>
<evidence type="ECO:0000256" key="1">
    <source>
        <dbReference type="SAM" id="SignalP"/>
    </source>
</evidence>
<keyword evidence="3" id="KW-1185">Reference proteome</keyword>
<proteinExistence type="predicted"/>
<dbReference type="EMBL" id="JACOIJ010000012">
    <property type="protein sequence ID" value="MBD1429553.1"/>
    <property type="molecule type" value="Genomic_DNA"/>
</dbReference>
<evidence type="ECO:0008006" key="4">
    <source>
        <dbReference type="Google" id="ProtNLM"/>
    </source>
</evidence>
<organism evidence="2 3">
    <name type="scientific">Sphingobacterium litopenaei</name>
    <dbReference type="NCBI Taxonomy" id="2763500"/>
    <lineage>
        <taxon>Bacteria</taxon>
        <taxon>Pseudomonadati</taxon>
        <taxon>Bacteroidota</taxon>
        <taxon>Sphingobacteriia</taxon>
        <taxon>Sphingobacteriales</taxon>
        <taxon>Sphingobacteriaceae</taxon>
        <taxon>Sphingobacterium</taxon>
    </lineage>
</organism>
<dbReference type="Proteomes" id="UP000651271">
    <property type="component" value="Unassembled WGS sequence"/>
</dbReference>
<feature type="signal peptide" evidence="1">
    <location>
        <begin position="1"/>
        <end position="22"/>
    </location>
</feature>
<evidence type="ECO:0000313" key="2">
    <source>
        <dbReference type="EMBL" id="MBD1429553.1"/>
    </source>
</evidence>
<comment type="caution">
    <text evidence="2">The sequence shown here is derived from an EMBL/GenBank/DDBJ whole genome shotgun (WGS) entry which is preliminary data.</text>
</comment>
<accession>A0ABR7YEA4</accession>
<gene>
    <name evidence="2" type="ORF">H8B04_08220</name>
</gene>
<feature type="chain" id="PRO_5047013168" description="GerMN domain-containing protein" evidence="1">
    <location>
        <begin position="23"/>
        <end position="163"/>
    </location>
</feature>